<protein>
    <submittedName>
        <fullName evidence="1">Uncharacterized protein</fullName>
    </submittedName>
</protein>
<keyword evidence="2" id="KW-1185">Reference proteome</keyword>
<proteinExistence type="predicted"/>
<comment type="caution">
    <text evidence="1">The sequence shown here is derived from an EMBL/GenBank/DDBJ whole genome shotgun (WGS) entry which is preliminary data.</text>
</comment>
<organism evidence="1 2">
    <name type="scientific">Rhododendron molle</name>
    <name type="common">Chinese azalea</name>
    <name type="synonym">Azalea mollis</name>
    <dbReference type="NCBI Taxonomy" id="49168"/>
    <lineage>
        <taxon>Eukaryota</taxon>
        <taxon>Viridiplantae</taxon>
        <taxon>Streptophyta</taxon>
        <taxon>Embryophyta</taxon>
        <taxon>Tracheophyta</taxon>
        <taxon>Spermatophyta</taxon>
        <taxon>Magnoliopsida</taxon>
        <taxon>eudicotyledons</taxon>
        <taxon>Gunneridae</taxon>
        <taxon>Pentapetalae</taxon>
        <taxon>asterids</taxon>
        <taxon>Ericales</taxon>
        <taxon>Ericaceae</taxon>
        <taxon>Ericoideae</taxon>
        <taxon>Rhodoreae</taxon>
        <taxon>Rhododendron</taxon>
    </lineage>
</organism>
<dbReference type="EMBL" id="CM046390">
    <property type="protein sequence ID" value="KAI8562002.1"/>
    <property type="molecule type" value="Genomic_DNA"/>
</dbReference>
<reference evidence="1" key="1">
    <citation type="submission" date="2022-02" db="EMBL/GenBank/DDBJ databases">
        <title>Plant Genome Project.</title>
        <authorList>
            <person name="Zhang R.-G."/>
        </authorList>
    </citation>
    <scope>NUCLEOTIDE SEQUENCE</scope>
    <source>
        <strain evidence="1">AT1</strain>
    </source>
</reference>
<evidence type="ECO:0000313" key="1">
    <source>
        <dbReference type="EMBL" id="KAI8562002.1"/>
    </source>
</evidence>
<evidence type="ECO:0000313" key="2">
    <source>
        <dbReference type="Proteomes" id="UP001062846"/>
    </source>
</evidence>
<dbReference type="Proteomes" id="UP001062846">
    <property type="component" value="Chromosome 3"/>
</dbReference>
<sequence length="1274" mass="141472">MNENCELLQYLCGRVHRWNCPAFSNAATARALDDFPVEEPERDPINMSMAKVPDFLNSMEQRGIQANHQTYLLLLSGCLNSGSLTDAKKLHGRILKSGFDVDHVICWRLVDVYATLGYLDGAVQLFDNMSDLRVSNWKILISDFAGKKLTCKMLGLFSLMIKENVNPDETTFAHFLRACIGDKVAFQFVKQIHAKIIHLGFGASPLVCNPLLDLYTKSGLVDYAKRVFGQLSWRDSVSWVAMLSGLSQNGCEEEAILLFSEMHRSGIFPSPYVLSSVISACTKIKLFEVGEQLHALVFKWELASETYVCNALVTLYSRSEDFISAEQIFSKMGCRDEVSYNTLISGLSQRGFSARALQLFEKMQLHHLKPDCVTIASVLSACASVGALHKGKQLHSYAVKTGICSDIIVEGSLLDLYVKCSDVDAARELFLSTRKENIVLWNVMLVAYGQVGDLSESFKIFSKMQMEGLRPNQFTYPSILRTCTSVGALDLGEQIHTQVIKTGFHPNVYASSVLIDMYAKHGKLDSAHKILRRINEEDVVSWTAMIAGYAQHDLFVEALKLFEEMEGGGIRSDNIGFSSAISACAGIKALNQGQQIHAQSIISGYALDLSIGNALVCLYARCGRIEDAYLAFDKIADKDNISWNGLVSGFSQSGNCEEALTVFSRMNQSRVEPNMFTFSSAVSAAANTANIKQGQQIHARIIKMGYDAETEASNVLITLYAKCGILDDAKREFLEMPERNEVSWNAMITGYAQHGCGREAIELFEEMKWLGVMPNHVTFVSILSACSHVGLVDKGLSYFKSISEEHGLEPRQEHYVCVVDILGRAGFLHRAREFIEAMPIEPDAMIWRTLLSACTVRKNMEIGEFAANHLLELEPEDSATYVLLSNMYAVTGKWDRRDQTRHMMKDRGVKKEPGHSWIEVKNSIHSFFVGDRLHPLADKIHEFLEDLNKRAVAIGYDQDRSSLLNDIDQGKKDPTGFTHSEKLAVAFGLLSLSNALPIRVIKNLRICNDCHNWIKFVSKITNRAIVVRDAYRFHHFEGLCRGTAGPTGGAAAIGRLIGPDSPIAFEPKSGEAICLITNVLPFIELVMTWSGARHIPTAIAGSKHVHANRGVGGRLPPPPPPQSPHRHPLPLSLPHRHDLSPFRRRSERPVALLPCIVSAPVVRRSSPFSSSTISVWFSSVDQSPYHRWSAITITLSVDLPLRPLPFTPQIWFPEQLVLGFGYVLLADRSVLATVNMGLSGRRSSPGLQYFGYLVPELRHYAPGVLVVLVGTKLG</sequence>
<accession>A0ACC0PB94</accession>
<gene>
    <name evidence="1" type="ORF">RHMOL_Rhmol03G0001100</name>
</gene>
<name>A0ACC0PB94_RHOML</name>